<dbReference type="Proteomes" id="UP000593994">
    <property type="component" value="Chromosome"/>
</dbReference>
<accession>A0A7S7LWK4</accession>
<reference evidence="1 2" key="1">
    <citation type="submission" date="2020-05" db="EMBL/GenBank/DDBJ databases">
        <title>Sulfurimonas marisnigri, sp. nov., and Sulfurimonas baltica, sp. nov., manganese oxide reducing chemolithoautotrophs of the class Epsilonproteobacteria isolated from the pelagic redoxclines of the Black and Baltic Seas and emended description of the genus Sulfurimonas.</title>
        <authorList>
            <person name="Henkel J.V."/>
            <person name="Laudan C."/>
            <person name="Werner J."/>
            <person name="Neu T."/>
            <person name="Plewe S."/>
            <person name="Sproer C."/>
            <person name="Bunk B."/>
            <person name="Schulz-Vogt H.N."/>
        </authorList>
    </citation>
    <scope>NUCLEOTIDE SEQUENCE [LARGE SCALE GENOMIC DNA]</scope>
    <source>
        <strain evidence="1 2">GD2</strain>
    </source>
</reference>
<evidence type="ECO:0000313" key="2">
    <source>
        <dbReference type="Proteomes" id="UP000593994"/>
    </source>
</evidence>
<name>A0A7S7LWK4_9BACT</name>
<keyword evidence="2" id="KW-1185">Reference proteome</keyword>
<gene>
    <name evidence="1" type="ORF">HUE88_12515</name>
</gene>
<evidence type="ECO:0000313" key="1">
    <source>
        <dbReference type="EMBL" id="QOY51904.1"/>
    </source>
</evidence>
<dbReference type="KEGG" id="sbal:HUE88_12515"/>
<proteinExistence type="predicted"/>
<dbReference type="AlphaFoldDB" id="A0A7S7LWK4"/>
<dbReference type="EMBL" id="CP054492">
    <property type="protein sequence ID" value="QOY51904.1"/>
    <property type="molecule type" value="Genomic_DNA"/>
</dbReference>
<protein>
    <submittedName>
        <fullName evidence="1">Uncharacterized protein</fullName>
    </submittedName>
</protein>
<sequence length="292" mass="34164">MNIYYYVHTGHRIGLDRFRRACTIIRSLGDIEITLLCSDFRIAHEAKHFGVKNSVGIDVIRNIPNIAHSGAKIIFDSEEANPIMLEDMRKYFSTFIRVSDKKDDKKELNEFLVSPYLDGADICNAYIVDEKYFAEGALEKEKSIKLSYFFGDDDYEKDLEKNFNMIDGLNPDLLLGFYYFFDYEDMLKEKFYNHYEFEDYDEVIMNSEVLITASPQAVLENLASGGKPIYIQRDDYTTDFLELFEELNIPIVKNYDKKSLLSALESINEHKYSKMRQNSNKMVKFIKENLNL</sequence>
<dbReference type="RefSeq" id="WP_194369485.1">
    <property type="nucleotide sequence ID" value="NZ_CP054492.1"/>
</dbReference>
<organism evidence="1 2">
    <name type="scientific">Candidatus Sulfurimonas baltica</name>
    <dbReference type="NCBI Taxonomy" id="2740404"/>
    <lineage>
        <taxon>Bacteria</taxon>
        <taxon>Pseudomonadati</taxon>
        <taxon>Campylobacterota</taxon>
        <taxon>Epsilonproteobacteria</taxon>
        <taxon>Campylobacterales</taxon>
        <taxon>Sulfurimonadaceae</taxon>
        <taxon>Sulfurimonas</taxon>
    </lineage>
</organism>